<evidence type="ECO:0000256" key="1">
    <source>
        <dbReference type="SAM" id="SignalP"/>
    </source>
</evidence>
<dbReference type="HOGENOM" id="CLU_1902258_0_0_9"/>
<dbReference type="eggNOG" id="ENOG502ZHB7">
    <property type="taxonomic scope" value="Bacteria"/>
</dbReference>
<feature type="signal peptide" evidence="1">
    <location>
        <begin position="1"/>
        <end position="21"/>
    </location>
</feature>
<dbReference type="OrthoDB" id="1932555at2"/>
<dbReference type="EMBL" id="CP000724">
    <property type="protein sequence ID" value="ABR50246.1"/>
    <property type="molecule type" value="Genomic_DNA"/>
</dbReference>
<evidence type="ECO:0008006" key="4">
    <source>
        <dbReference type="Google" id="ProtNLM"/>
    </source>
</evidence>
<evidence type="ECO:0000313" key="2">
    <source>
        <dbReference type="EMBL" id="ABR50246.1"/>
    </source>
</evidence>
<keyword evidence="1" id="KW-0732">Signal</keyword>
<reference evidence="3" key="1">
    <citation type="journal article" date="2016" name="Genome Announc.">
        <title>Complete genome sequence of Alkaliphilus metalliredigens strain QYMF, an alkaliphilic and metal-reducing bacterium isolated from borax-contaminated leachate ponds.</title>
        <authorList>
            <person name="Hwang C."/>
            <person name="Copeland A."/>
            <person name="Lucas S."/>
            <person name="Lapidus A."/>
            <person name="Barry K."/>
            <person name="Detter J.C."/>
            <person name="Glavina Del Rio T."/>
            <person name="Hammon N."/>
            <person name="Israni S."/>
            <person name="Dalin E."/>
            <person name="Tice H."/>
            <person name="Pitluck S."/>
            <person name="Chertkov O."/>
            <person name="Brettin T."/>
            <person name="Bruce D."/>
            <person name="Han C."/>
            <person name="Schmutz J."/>
            <person name="Larimer F."/>
            <person name="Land M.L."/>
            <person name="Hauser L."/>
            <person name="Kyrpides N."/>
            <person name="Mikhailova N."/>
            <person name="Ye Q."/>
            <person name="Zhou J."/>
            <person name="Richardson P."/>
            <person name="Fields M.W."/>
        </authorList>
    </citation>
    <scope>NUCLEOTIDE SEQUENCE [LARGE SCALE GENOMIC DNA]</scope>
    <source>
        <strain evidence="3">QYMF</strain>
    </source>
</reference>
<dbReference type="STRING" id="293826.Amet_4165"/>
<organism evidence="2 3">
    <name type="scientific">Alkaliphilus metalliredigens (strain QYMF)</name>
    <dbReference type="NCBI Taxonomy" id="293826"/>
    <lineage>
        <taxon>Bacteria</taxon>
        <taxon>Bacillati</taxon>
        <taxon>Bacillota</taxon>
        <taxon>Clostridia</taxon>
        <taxon>Peptostreptococcales</taxon>
        <taxon>Natronincolaceae</taxon>
        <taxon>Alkaliphilus</taxon>
    </lineage>
</organism>
<dbReference type="KEGG" id="amt:Amet_4165"/>
<dbReference type="PROSITE" id="PS51257">
    <property type="entry name" value="PROKAR_LIPOPROTEIN"/>
    <property type="match status" value="1"/>
</dbReference>
<accession>A6TVM8</accession>
<proteinExistence type="predicted"/>
<dbReference type="RefSeq" id="WP_012065194.1">
    <property type="nucleotide sequence ID" value="NC_009633.1"/>
</dbReference>
<gene>
    <name evidence="2" type="ordered locus">Amet_4165</name>
</gene>
<dbReference type="Proteomes" id="UP000001572">
    <property type="component" value="Chromosome"/>
</dbReference>
<evidence type="ECO:0000313" key="3">
    <source>
        <dbReference type="Proteomes" id="UP000001572"/>
    </source>
</evidence>
<sequence>MKRMFVFILSLLMLATMASCASSNNGESEDDNRYTKEFPYLPDYEESMKLIEFKEGEGEDLDIGTYSIPNTTPEGFLSRYEEILVENGWENTLDNKPISINMKKEEHIAIILVPPIDEEDKADTDIIVLIYAN</sequence>
<keyword evidence="3" id="KW-1185">Reference proteome</keyword>
<protein>
    <recommendedName>
        <fullName evidence="4">Lipoprotein</fullName>
    </recommendedName>
</protein>
<dbReference type="AlphaFoldDB" id="A6TVM8"/>
<name>A6TVM8_ALKMQ</name>
<feature type="chain" id="PRO_5038585229" description="Lipoprotein" evidence="1">
    <location>
        <begin position="22"/>
        <end position="133"/>
    </location>
</feature>